<proteinExistence type="predicted"/>
<evidence type="ECO:0000313" key="2">
    <source>
        <dbReference type="EMBL" id="KAG0140225.1"/>
    </source>
</evidence>
<dbReference type="Proteomes" id="UP000886653">
    <property type="component" value="Unassembled WGS sequence"/>
</dbReference>
<sequence length="91" mass="10041">MSPDRHSRTSNGENHQARSISHLYLQARVQPATSNPYVNAFRSRLDPYQPPVASSSLQEPGGLYQNSPAQGSAHYSDAFESGDFLIPIRVI</sequence>
<protein>
    <submittedName>
        <fullName evidence="2">Uncharacterized protein</fullName>
    </submittedName>
</protein>
<feature type="compositionally biased region" description="Polar residues" evidence="1">
    <location>
        <begin position="52"/>
        <end position="70"/>
    </location>
</feature>
<dbReference type="AlphaFoldDB" id="A0A9P6NAD7"/>
<name>A0A9P6NAD7_9BASI</name>
<feature type="region of interest" description="Disordered" evidence="1">
    <location>
        <begin position="49"/>
        <end position="75"/>
    </location>
</feature>
<evidence type="ECO:0000256" key="1">
    <source>
        <dbReference type="SAM" id="MobiDB-lite"/>
    </source>
</evidence>
<evidence type="ECO:0000313" key="3">
    <source>
        <dbReference type="Proteomes" id="UP000886653"/>
    </source>
</evidence>
<feature type="compositionally biased region" description="Polar residues" evidence="1">
    <location>
        <begin position="9"/>
        <end position="19"/>
    </location>
</feature>
<keyword evidence="3" id="KW-1185">Reference proteome</keyword>
<accession>A0A9P6NAD7</accession>
<reference evidence="2" key="1">
    <citation type="submission" date="2013-11" db="EMBL/GenBank/DDBJ databases">
        <title>Genome sequence of the fusiform rust pathogen reveals effectors for host alternation and coevolution with pine.</title>
        <authorList>
            <consortium name="DOE Joint Genome Institute"/>
            <person name="Smith K."/>
            <person name="Pendleton A."/>
            <person name="Kubisiak T."/>
            <person name="Anderson C."/>
            <person name="Salamov A."/>
            <person name="Aerts A."/>
            <person name="Riley R."/>
            <person name="Clum A."/>
            <person name="Lindquist E."/>
            <person name="Ence D."/>
            <person name="Campbell M."/>
            <person name="Kronenberg Z."/>
            <person name="Feau N."/>
            <person name="Dhillon B."/>
            <person name="Hamelin R."/>
            <person name="Burleigh J."/>
            <person name="Smith J."/>
            <person name="Yandell M."/>
            <person name="Nelson C."/>
            <person name="Grigoriev I."/>
            <person name="Davis J."/>
        </authorList>
    </citation>
    <scope>NUCLEOTIDE SEQUENCE</scope>
    <source>
        <strain evidence="2">G11</strain>
    </source>
</reference>
<gene>
    <name evidence="2" type="ORF">CROQUDRAFT_665489</name>
</gene>
<comment type="caution">
    <text evidence="2">The sequence shown here is derived from an EMBL/GenBank/DDBJ whole genome shotgun (WGS) entry which is preliminary data.</text>
</comment>
<feature type="region of interest" description="Disordered" evidence="1">
    <location>
        <begin position="1"/>
        <end position="20"/>
    </location>
</feature>
<organism evidence="2 3">
    <name type="scientific">Cronartium quercuum f. sp. fusiforme G11</name>
    <dbReference type="NCBI Taxonomy" id="708437"/>
    <lineage>
        <taxon>Eukaryota</taxon>
        <taxon>Fungi</taxon>
        <taxon>Dikarya</taxon>
        <taxon>Basidiomycota</taxon>
        <taxon>Pucciniomycotina</taxon>
        <taxon>Pucciniomycetes</taxon>
        <taxon>Pucciniales</taxon>
        <taxon>Coleosporiaceae</taxon>
        <taxon>Cronartium</taxon>
    </lineage>
</organism>
<dbReference type="EMBL" id="MU167464">
    <property type="protein sequence ID" value="KAG0140225.1"/>
    <property type="molecule type" value="Genomic_DNA"/>
</dbReference>